<comment type="caution">
    <text evidence="2">The sequence shown here is derived from an EMBL/GenBank/DDBJ whole genome shotgun (WGS) entry which is preliminary data.</text>
</comment>
<name>A0A8T2S315_CERRI</name>
<proteinExistence type="predicted"/>
<dbReference type="Proteomes" id="UP000825935">
    <property type="component" value="Chromosome 22"/>
</dbReference>
<keyword evidence="3" id="KW-1185">Reference proteome</keyword>
<protein>
    <submittedName>
        <fullName evidence="2">Uncharacterized protein</fullName>
    </submittedName>
</protein>
<organism evidence="2 3">
    <name type="scientific">Ceratopteris richardii</name>
    <name type="common">Triangle waterfern</name>
    <dbReference type="NCBI Taxonomy" id="49495"/>
    <lineage>
        <taxon>Eukaryota</taxon>
        <taxon>Viridiplantae</taxon>
        <taxon>Streptophyta</taxon>
        <taxon>Embryophyta</taxon>
        <taxon>Tracheophyta</taxon>
        <taxon>Polypodiopsida</taxon>
        <taxon>Polypodiidae</taxon>
        <taxon>Polypodiales</taxon>
        <taxon>Pteridineae</taxon>
        <taxon>Pteridaceae</taxon>
        <taxon>Parkerioideae</taxon>
        <taxon>Ceratopteris</taxon>
    </lineage>
</organism>
<evidence type="ECO:0000313" key="3">
    <source>
        <dbReference type="Proteomes" id="UP000825935"/>
    </source>
</evidence>
<dbReference type="EMBL" id="CM035427">
    <property type="protein sequence ID" value="KAH7306546.1"/>
    <property type="molecule type" value="Genomic_DNA"/>
</dbReference>
<evidence type="ECO:0000313" key="2">
    <source>
        <dbReference type="EMBL" id="KAH7306546.1"/>
    </source>
</evidence>
<accession>A0A8T2S315</accession>
<gene>
    <name evidence="2" type="ORF">KP509_22G018100</name>
</gene>
<keyword evidence="1" id="KW-1133">Transmembrane helix</keyword>
<sequence length="110" mass="12474">MTLARTLDCCRCYSRNKKCSLTRRLDRASVLGQPVIAHIHAFIAFTAFINSIIFNHSITDASKDCGPKCMHREKEKGLNVPPLSTALLAVHRVRTDLRDILKQRLLREGE</sequence>
<keyword evidence="1" id="KW-0472">Membrane</keyword>
<evidence type="ECO:0000256" key="1">
    <source>
        <dbReference type="SAM" id="Phobius"/>
    </source>
</evidence>
<feature type="transmembrane region" description="Helical" evidence="1">
    <location>
        <begin position="35"/>
        <end position="54"/>
    </location>
</feature>
<reference evidence="2" key="1">
    <citation type="submission" date="2021-08" db="EMBL/GenBank/DDBJ databases">
        <title>WGS assembly of Ceratopteris richardii.</title>
        <authorList>
            <person name="Marchant D.B."/>
            <person name="Chen G."/>
            <person name="Jenkins J."/>
            <person name="Shu S."/>
            <person name="Leebens-Mack J."/>
            <person name="Grimwood J."/>
            <person name="Schmutz J."/>
            <person name="Soltis P."/>
            <person name="Soltis D."/>
            <person name="Chen Z.-H."/>
        </authorList>
    </citation>
    <scope>NUCLEOTIDE SEQUENCE</scope>
    <source>
        <strain evidence="2">Whitten #5841</strain>
        <tissue evidence="2">Leaf</tissue>
    </source>
</reference>
<dbReference type="AlphaFoldDB" id="A0A8T2S315"/>
<keyword evidence="1" id="KW-0812">Transmembrane</keyword>